<keyword evidence="1" id="KW-1133">Transmembrane helix</keyword>
<feature type="transmembrane region" description="Helical" evidence="1">
    <location>
        <begin position="74"/>
        <end position="97"/>
    </location>
</feature>
<name>A0A0H2RWM2_9AGAM</name>
<keyword evidence="3" id="KW-1185">Reference proteome</keyword>
<accession>A0A0H2RWM2</accession>
<gene>
    <name evidence="2" type="ORF">SCHPADRAFT_827372</name>
</gene>
<reference evidence="2 3" key="1">
    <citation type="submission" date="2015-04" db="EMBL/GenBank/DDBJ databases">
        <title>Complete genome sequence of Schizopora paradoxa KUC8140, a cosmopolitan wood degrader in East Asia.</title>
        <authorList>
            <consortium name="DOE Joint Genome Institute"/>
            <person name="Min B."/>
            <person name="Park H."/>
            <person name="Jang Y."/>
            <person name="Kim J.-J."/>
            <person name="Kim K.H."/>
            <person name="Pangilinan J."/>
            <person name="Lipzen A."/>
            <person name="Riley R."/>
            <person name="Grigoriev I.V."/>
            <person name="Spatafora J.W."/>
            <person name="Choi I.-G."/>
        </authorList>
    </citation>
    <scope>NUCLEOTIDE SEQUENCE [LARGE SCALE GENOMIC DNA]</scope>
    <source>
        <strain evidence="2 3">KUC8140</strain>
    </source>
</reference>
<sequence>MILGCARGVDFPNDWSPPTVSPALSRFKHNWENFIDQVIKEWKTLNIVSALLLSAIMTMFQVNDASVQAVTRPASLISLICAVWSLIYGGVYILRFGTMRSMYKATRWALEAQRSEIYILWNVWVLLALPAVWLAWSMIAFFTAIMSYVWTSGSASDNPQPPSSRVETIPRVIITALFIVGLVYFALVVRTFANYGGMRPQLDLGDNFDGVQSPVQSPAGTTTIPPIPLPHIGSAVQHGVGAMVAATSRAVKKEQTISHGHSPQLDVEKGESQIFEDRAKYPAKL</sequence>
<evidence type="ECO:0000256" key="1">
    <source>
        <dbReference type="SAM" id="Phobius"/>
    </source>
</evidence>
<dbReference type="InParanoid" id="A0A0H2RWM2"/>
<keyword evidence="1" id="KW-0472">Membrane</keyword>
<evidence type="ECO:0000313" key="2">
    <source>
        <dbReference type="EMBL" id="KLO13838.1"/>
    </source>
</evidence>
<dbReference type="OrthoDB" id="3062801at2759"/>
<dbReference type="EMBL" id="KQ085953">
    <property type="protein sequence ID" value="KLO13838.1"/>
    <property type="molecule type" value="Genomic_DNA"/>
</dbReference>
<keyword evidence="1" id="KW-0812">Transmembrane</keyword>
<feature type="transmembrane region" description="Helical" evidence="1">
    <location>
        <begin position="118"/>
        <end position="149"/>
    </location>
</feature>
<feature type="transmembrane region" description="Helical" evidence="1">
    <location>
        <begin position="169"/>
        <end position="189"/>
    </location>
</feature>
<dbReference type="AlphaFoldDB" id="A0A0H2RWM2"/>
<evidence type="ECO:0000313" key="3">
    <source>
        <dbReference type="Proteomes" id="UP000053477"/>
    </source>
</evidence>
<dbReference type="Proteomes" id="UP000053477">
    <property type="component" value="Unassembled WGS sequence"/>
</dbReference>
<proteinExistence type="predicted"/>
<feature type="transmembrane region" description="Helical" evidence="1">
    <location>
        <begin position="44"/>
        <end position="62"/>
    </location>
</feature>
<organism evidence="2 3">
    <name type="scientific">Schizopora paradoxa</name>
    <dbReference type="NCBI Taxonomy" id="27342"/>
    <lineage>
        <taxon>Eukaryota</taxon>
        <taxon>Fungi</taxon>
        <taxon>Dikarya</taxon>
        <taxon>Basidiomycota</taxon>
        <taxon>Agaricomycotina</taxon>
        <taxon>Agaricomycetes</taxon>
        <taxon>Hymenochaetales</taxon>
        <taxon>Schizoporaceae</taxon>
        <taxon>Schizopora</taxon>
    </lineage>
</organism>
<protein>
    <submittedName>
        <fullName evidence="2">Uncharacterized protein</fullName>
    </submittedName>
</protein>